<protein>
    <submittedName>
        <fullName evidence="2">DsbA family oxidoreductase</fullName>
    </submittedName>
</protein>
<evidence type="ECO:0000313" key="3">
    <source>
        <dbReference type="Proteomes" id="UP001597493"/>
    </source>
</evidence>
<keyword evidence="3" id="KW-1185">Reference proteome</keyword>
<organism evidence="2 3">
    <name type="scientific">Paenibacillus thailandensis</name>
    <dbReference type="NCBI Taxonomy" id="393250"/>
    <lineage>
        <taxon>Bacteria</taxon>
        <taxon>Bacillati</taxon>
        <taxon>Bacillota</taxon>
        <taxon>Bacilli</taxon>
        <taxon>Bacillales</taxon>
        <taxon>Paenibacillaceae</taxon>
        <taxon>Paenibacillus</taxon>
    </lineage>
</organism>
<dbReference type="Pfam" id="PF01323">
    <property type="entry name" value="DSBA"/>
    <property type="match status" value="1"/>
</dbReference>
<dbReference type="Gene3D" id="3.40.30.10">
    <property type="entry name" value="Glutaredoxin"/>
    <property type="match status" value="1"/>
</dbReference>
<dbReference type="Proteomes" id="UP001597493">
    <property type="component" value="Unassembled WGS sequence"/>
</dbReference>
<name>A0ABW5QW68_9BACL</name>
<dbReference type="EMBL" id="JBHUMY010000007">
    <property type="protein sequence ID" value="MFD2660296.1"/>
    <property type="molecule type" value="Genomic_DNA"/>
</dbReference>
<accession>A0ABW5QW68</accession>
<evidence type="ECO:0000313" key="2">
    <source>
        <dbReference type="EMBL" id="MFD2660296.1"/>
    </source>
</evidence>
<dbReference type="SUPFAM" id="SSF52833">
    <property type="entry name" value="Thioredoxin-like"/>
    <property type="match status" value="1"/>
</dbReference>
<dbReference type="PANTHER" id="PTHR13887:SF41">
    <property type="entry name" value="THIOREDOXIN SUPERFAMILY PROTEIN"/>
    <property type="match status" value="1"/>
</dbReference>
<gene>
    <name evidence="2" type="ORF">ACFSW5_08420</name>
</gene>
<feature type="domain" description="DSBA-like thioredoxin" evidence="1">
    <location>
        <begin position="3"/>
        <end position="204"/>
    </location>
</feature>
<sequence length="240" mass="26209">MKVEIWSDYICPFCYIGKRRFEAALARFEHKEGVEVVYKSFELDPNAPRDFGCDVHDMIAKKYGMSREQAVANHANLTGQAAQVGLEYRFDEAILTNTFDAHRLSHFSASRGKAAEMTERLLRAYFTEGKHIGDHETLADLAAEVGLDRGEALRALQDGGYAGDVRADEEEAARLGARGVPFFVIDRKYGVSGAQPPEVFLEALNKAWEESAPLTVVGGDADVCGDDGCAVPGQGGSNDD</sequence>
<dbReference type="InterPro" id="IPR001853">
    <property type="entry name" value="DSBA-like_thioredoxin_dom"/>
</dbReference>
<evidence type="ECO:0000259" key="1">
    <source>
        <dbReference type="Pfam" id="PF01323"/>
    </source>
</evidence>
<dbReference type="RefSeq" id="WP_379271394.1">
    <property type="nucleotide sequence ID" value="NZ_JBHUGT010000047.1"/>
</dbReference>
<comment type="caution">
    <text evidence="2">The sequence shown here is derived from an EMBL/GenBank/DDBJ whole genome shotgun (WGS) entry which is preliminary data.</text>
</comment>
<dbReference type="InterPro" id="IPR036249">
    <property type="entry name" value="Thioredoxin-like_sf"/>
</dbReference>
<dbReference type="CDD" id="cd03024">
    <property type="entry name" value="DsbA_FrnE"/>
    <property type="match status" value="1"/>
</dbReference>
<dbReference type="PANTHER" id="PTHR13887">
    <property type="entry name" value="GLUTATHIONE S-TRANSFERASE KAPPA"/>
    <property type="match status" value="1"/>
</dbReference>
<proteinExistence type="predicted"/>
<reference evidence="3" key="1">
    <citation type="journal article" date="2019" name="Int. J. Syst. Evol. Microbiol.">
        <title>The Global Catalogue of Microorganisms (GCM) 10K type strain sequencing project: providing services to taxonomists for standard genome sequencing and annotation.</title>
        <authorList>
            <consortium name="The Broad Institute Genomics Platform"/>
            <consortium name="The Broad Institute Genome Sequencing Center for Infectious Disease"/>
            <person name="Wu L."/>
            <person name="Ma J."/>
        </authorList>
    </citation>
    <scope>NUCLEOTIDE SEQUENCE [LARGE SCALE GENOMIC DNA]</scope>
    <source>
        <strain evidence="3">TISTR 1827</strain>
    </source>
</reference>